<proteinExistence type="predicted"/>
<dbReference type="SMART" id="SM00421">
    <property type="entry name" value="HTH_LUXR"/>
    <property type="match status" value="1"/>
</dbReference>
<dbReference type="InterPro" id="IPR058245">
    <property type="entry name" value="NreC/VraR/RcsB-like_REC"/>
</dbReference>
<evidence type="ECO:0000259" key="4">
    <source>
        <dbReference type="PROSITE" id="PS50043"/>
    </source>
</evidence>
<dbReference type="CDD" id="cd06170">
    <property type="entry name" value="LuxR_C_like"/>
    <property type="match status" value="1"/>
</dbReference>
<name>A0A975GGU1_9BACT</name>
<dbReference type="InterPro" id="IPR039420">
    <property type="entry name" value="WalR-like"/>
</dbReference>
<dbReference type="Pfam" id="PF00196">
    <property type="entry name" value="GerE"/>
    <property type="match status" value="1"/>
</dbReference>
<keyword evidence="1 3" id="KW-0597">Phosphoprotein</keyword>
<keyword evidence="7" id="KW-1185">Reference proteome</keyword>
<dbReference type="PANTHER" id="PTHR43214">
    <property type="entry name" value="TWO-COMPONENT RESPONSE REGULATOR"/>
    <property type="match status" value="1"/>
</dbReference>
<dbReference type="InterPro" id="IPR001789">
    <property type="entry name" value="Sig_transdc_resp-reg_receiver"/>
</dbReference>
<feature type="modified residue" description="4-aspartylphosphate" evidence="3">
    <location>
        <position position="59"/>
    </location>
</feature>
<feature type="domain" description="Response regulatory" evidence="5">
    <location>
        <begin position="8"/>
        <end position="124"/>
    </location>
</feature>
<dbReference type="GO" id="GO:0003677">
    <property type="term" value="F:DNA binding"/>
    <property type="evidence" value="ECO:0007669"/>
    <property type="project" value="UniProtKB-KW"/>
</dbReference>
<feature type="domain" description="HTH luxR-type" evidence="4">
    <location>
        <begin position="150"/>
        <end position="215"/>
    </location>
</feature>
<dbReference type="GO" id="GO:0000160">
    <property type="term" value="P:phosphorelay signal transduction system"/>
    <property type="evidence" value="ECO:0007669"/>
    <property type="project" value="InterPro"/>
</dbReference>
<protein>
    <submittedName>
        <fullName evidence="6">Oxygen regulatory protein, NreC-like</fullName>
    </submittedName>
</protein>
<dbReference type="AlphaFoldDB" id="A0A975GGU1"/>
<accession>A0A975GGU1</accession>
<dbReference type="SUPFAM" id="SSF52172">
    <property type="entry name" value="CheY-like"/>
    <property type="match status" value="1"/>
</dbReference>
<evidence type="ECO:0000256" key="2">
    <source>
        <dbReference type="ARBA" id="ARBA00023125"/>
    </source>
</evidence>
<dbReference type="KEGG" id="dli:dnl_28840"/>
<dbReference type="PROSITE" id="PS50110">
    <property type="entry name" value="RESPONSE_REGULATORY"/>
    <property type="match status" value="1"/>
</dbReference>
<dbReference type="PROSITE" id="PS50043">
    <property type="entry name" value="HTH_LUXR_2"/>
    <property type="match status" value="1"/>
</dbReference>
<dbReference type="InterPro" id="IPR000792">
    <property type="entry name" value="Tscrpt_reg_LuxR_C"/>
</dbReference>
<evidence type="ECO:0000256" key="3">
    <source>
        <dbReference type="PROSITE-ProRule" id="PRU00169"/>
    </source>
</evidence>
<dbReference type="RefSeq" id="WP_207692210.1">
    <property type="nucleotide sequence ID" value="NZ_CP061799.1"/>
</dbReference>
<evidence type="ECO:0000256" key="1">
    <source>
        <dbReference type="ARBA" id="ARBA00022553"/>
    </source>
</evidence>
<evidence type="ECO:0000313" key="7">
    <source>
        <dbReference type="Proteomes" id="UP000663720"/>
    </source>
</evidence>
<organism evidence="6 7">
    <name type="scientific">Desulfonema limicola</name>
    <dbReference type="NCBI Taxonomy" id="45656"/>
    <lineage>
        <taxon>Bacteria</taxon>
        <taxon>Pseudomonadati</taxon>
        <taxon>Thermodesulfobacteriota</taxon>
        <taxon>Desulfobacteria</taxon>
        <taxon>Desulfobacterales</taxon>
        <taxon>Desulfococcaceae</taxon>
        <taxon>Desulfonema</taxon>
    </lineage>
</organism>
<dbReference type="Proteomes" id="UP000663720">
    <property type="component" value="Chromosome"/>
</dbReference>
<dbReference type="CDD" id="cd17535">
    <property type="entry name" value="REC_NarL-like"/>
    <property type="match status" value="1"/>
</dbReference>
<evidence type="ECO:0000259" key="5">
    <source>
        <dbReference type="PROSITE" id="PS50110"/>
    </source>
</evidence>
<dbReference type="GO" id="GO:0006355">
    <property type="term" value="P:regulation of DNA-templated transcription"/>
    <property type="evidence" value="ECO:0007669"/>
    <property type="project" value="InterPro"/>
</dbReference>
<dbReference type="PANTHER" id="PTHR43214:SF43">
    <property type="entry name" value="TWO-COMPONENT RESPONSE REGULATOR"/>
    <property type="match status" value="1"/>
</dbReference>
<evidence type="ECO:0000313" key="6">
    <source>
        <dbReference type="EMBL" id="QTA80577.1"/>
    </source>
</evidence>
<dbReference type="PROSITE" id="PS00622">
    <property type="entry name" value="HTH_LUXR_1"/>
    <property type="match status" value="1"/>
</dbReference>
<dbReference type="InterPro" id="IPR016032">
    <property type="entry name" value="Sig_transdc_resp-reg_C-effctor"/>
</dbReference>
<dbReference type="Gene3D" id="3.40.50.2300">
    <property type="match status" value="1"/>
</dbReference>
<dbReference type="PRINTS" id="PR00038">
    <property type="entry name" value="HTHLUXR"/>
</dbReference>
<dbReference type="InterPro" id="IPR011006">
    <property type="entry name" value="CheY-like_superfamily"/>
</dbReference>
<keyword evidence="2" id="KW-0238">DNA-binding</keyword>
<dbReference type="EMBL" id="CP061799">
    <property type="protein sequence ID" value="QTA80577.1"/>
    <property type="molecule type" value="Genomic_DNA"/>
</dbReference>
<gene>
    <name evidence="6" type="ORF">dnl_28840</name>
</gene>
<reference evidence="6" key="1">
    <citation type="journal article" date="2021" name="Microb. Physiol.">
        <title>Proteogenomic Insights into the Physiology of Marine, Sulfate-Reducing, Filamentous Desulfonema limicola and Desulfonema magnum.</title>
        <authorList>
            <person name="Schnaars V."/>
            <person name="Wohlbrand L."/>
            <person name="Scheve S."/>
            <person name="Hinrichs C."/>
            <person name="Reinhardt R."/>
            <person name="Rabus R."/>
        </authorList>
    </citation>
    <scope>NUCLEOTIDE SEQUENCE</scope>
    <source>
        <strain evidence="6">5ac10</strain>
    </source>
</reference>
<sequence>MPENNKTRIMIVEDHPVFRLGMRELINHEQDLFVCGDAEDITGAWKKIESLVPDMVIVDISLKGRNGIELIKSITKHYKDMPVLVLSMHDEALYAERSFQAGAKGYIMKQSASESIIKAIRCVIKGKTYASDALMENILNKFTGRPQSFDKSPLDILANRELEVLHMIGDGFTTKEIAEKLNLSTKTISTYRERIKEKLNLKNASELMRYAVSWVKK</sequence>
<dbReference type="SUPFAM" id="SSF46894">
    <property type="entry name" value="C-terminal effector domain of the bipartite response regulators"/>
    <property type="match status" value="1"/>
</dbReference>
<dbReference type="Pfam" id="PF00072">
    <property type="entry name" value="Response_reg"/>
    <property type="match status" value="1"/>
</dbReference>
<dbReference type="SMART" id="SM00448">
    <property type="entry name" value="REC"/>
    <property type="match status" value="1"/>
</dbReference>